<name>A0A0V1AA39_9BILA</name>
<reference evidence="1 2" key="1">
    <citation type="submission" date="2015-01" db="EMBL/GenBank/DDBJ databases">
        <title>Evolution of Trichinella species and genotypes.</title>
        <authorList>
            <person name="Korhonen P.K."/>
            <person name="Edoardo P."/>
            <person name="Giuseppe L.R."/>
            <person name="Gasser R.B."/>
        </authorList>
    </citation>
    <scope>NUCLEOTIDE SEQUENCE [LARGE SCALE GENOMIC DNA]</scope>
    <source>
        <strain evidence="1">ISS2496</strain>
    </source>
</reference>
<dbReference type="Proteomes" id="UP000054783">
    <property type="component" value="Unassembled WGS sequence"/>
</dbReference>
<comment type="caution">
    <text evidence="1">The sequence shown here is derived from an EMBL/GenBank/DDBJ whole genome shotgun (WGS) entry which is preliminary data.</text>
</comment>
<keyword evidence="2" id="KW-1185">Reference proteome</keyword>
<dbReference type="AlphaFoldDB" id="A0A0V1AA39"/>
<evidence type="ECO:0000313" key="1">
    <source>
        <dbReference type="EMBL" id="KRY21203.1"/>
    </source>
</evidence>
<organism evidence="1 2">
    <name type="scientific">Trichinella patagoniensis</name>
    <dbReference type="NCBI Taxonomy" id="990121"/>
    <lineage>
        <taxon>Eukaryota</taxon>
        <taxon>Metazoa</taxon>
        <taxon>Ecdysozoa</taxon>
        <taxon>Nematoda</taxon>
        <taxon>Enoplea</taxon>
        <taxon>Dorylaimia</taxon>
        <taxon>Trichinellida</taxon>
        <taxon>Trichinellidae</taxon>
        <taxon>Trichinella</taxon>
    </lineage>
</organism>
<gene>
    <name evidence="1" type="ORF">T12_16420</name>
</gene>
<evidence type="ECO:0000313" key="2">
    <source>
        <dbReference type="Proteomes" id="UP000054783"/>
    </source>
</evidence>
<dbReference type="OrthoDB" id="5919202at2759"/>
<proteinExistence type="predicted"/>
<dbReference type="EMBL" id="JYDQ01000018">
    <property type="protein sequence ID" value="KRY21203.1"/>
    <property type="molecule type" value="Genomic_DNA"/>
</dbReference>
<sequence>MGSIVVEELPRGCFVIIKIIRSGVMQWKDKSIVCIIMANYSCIASYSVGAVAPISCLVGEAAKPSPPEAAAEHAFSFSGRRFHQWRGKTERDGENERANQEARLKYFSKEHPICLQLNILYLAGIGFFVVNIRKSTAAACIVTRIVVPFFDITCLLKLVEPFSERQFFIFLHKLVCFVVVNGHENDHSGGICYVDTCKSVWLSFQYFKFNLRFQTPRRNLNEFIILVVDRVILAGFHFELLKGCKTMS</sequence>
<accession>A0A0V1AA39</accession>
<protein>
    <submittedName>
        <fullName evidence="1">Uncharacterized protein</fullName>
    </submittedName>
</protein>